<feature type="binding site" description="distal binding residue" evidence="6">
    <location>
        <position position="48"/>
    </location>
    <ligand>
        <name>heme</name>
        <dbReference type="ChEBI" id="CHEBI:30413"/>
    </ligand>
    <ligandPart>
        <name>Fe</name>
        <dbReference type="ChEBI" id="CHEBI:18248"/>
    </ligandPart>
</feature>
<keyword evidence="2 6" id="KW-0349">Heme</keyword>
<gene>
    <name evidence="7" type="ORF">HLB23_34530</name>
</gene>
<evidence type="ECO:0000256" key="2">
    <source>
        <dbReference type="ARBA" id="ARBA00022617"/>
    </source>
</evidence>
<name>A0A849CE80_9NOCA</name>
<dbReference type="GO" id="GO:0005344">
    <property type="term" value="F:oxygen carrier activity"/>
    <property type="evidence" value="ECO:0007669"/>
    <property type="project" value="InterPro"/>
</dbReference>
<dbReference type="Pfam" id="PF01152">
    <property type="entry name" value="Bac_globin"/>
    <property type="match status" value="1"/>
</dbReference>
<dbReference type="PANTHER" id="PTHR47366">
    <property type="entry name" value="TWO-ON-TWO HEMOGLOBIN-3"/>
    <property type="match status" value="1"/>
</dbReference>
<dbReference type="InterPro" id="IPR012292">
    <property type="entry name" value="Globin/Proto"/>
</dbReference>
<dbReference type="InterPro" id="IPR044203">
    <property type="entry name" value="GlbO/GLB3-like"/>
</dbReference>
<evidence type="ECO:0000256" key="4">
    <source>
        <dbReference type="ARBA" id="ARBA00023004"/>
    </source>
</evidence>
<protein>
    <submittedName>
        <fullName evidence="7">Globin</fullName>
    </submittedName>
</protein>
<sequence>MNAERTLFEAVGGLDGLCRLSNAFYEGVLADELLAPVFANFTVTHVDHVALWLAEIFGGPATFSAELGGHQALLNSHLGLRITEEHRARWLELMSDAIEQTLPAEPQLRRQVFDYFEWGTAIAREVSQDPVGTDLGTPGPTPRWGWQGLIKHQT</sequence>
<evidence type="ECO:0000256" key="5">
    <source>
        <dbReference type="ARBA" id="ARBA00034496"/>
    </source>
</evidence>
<evidence type="ECO:0000256" key="3">
    <source>
        <dbReference type="ARBA" id="ARBA00022723"/>
    </source>
</evidence>
<dbReference type="InterPro" id="IPR001486">
    <property type="entry name" value="Hemoglobin_trunc"/>
</dbReference>
<keyword evidence="1" id="KW-0813">Transport</keyword>
<dbReference type="RefSeq" id="WP_067527947.1">
    <property type="nucleotide sequence ID" value="NZ_JABELX010000017.1"/>
</dbReference>
<evidence type="ECO:0000256" key="1">
    <source>
        <dbReference type="ARBA" id="ARBA00022448"/>
    </source>
</evidence>
<dbReference type="CDD" id="cd14775">
    <property type="entry name" value="TrHb2_O-like"/>
    <property type="match status" value="1"/>
</dbReference>
<keyword evidence="4 6" id="KW-0408">Iron</keyword>
<organism evidence="7 8">
    <name type="scientific">Nocardia uniformis</name>
    <dbReference type="NCBI Taxonomy" id="53432"/>
    <lineage>
        <taxon>Bacteria</taxon>
        <taxon>Bacillati</taxon>
        <taxon>Actinomycetota</taxon>
        <taxon>Actinomycetes</taxon>
        <taxon>Mycobacteriales</taxon>
        <taxon>Nocardiaceae</taxon>
        <taxon>Nocardia</taxon>
    </lineage>
</organism>
<evidence type="ECO:0000256" key="6">
    <source>
        <dbReference type="PIRSR" id="PIRSR601486-1"/>
    </source>
</evidence>
<dbReference type="Gene3D" id="1.10.490.10">
    <property type="entry name" value="Globins"/>
    <property type="match status" value="1"/>
</dbReference>
<dbReference type="GO" id="GO:0019825">
    <property type="term" value="F:oxygen binding"/>
    <property type="evidence" value="ECO:0007669"/>
    <property type="project" value="InterPro"/>
</dbReference>
<dbReference type="EMBL" id="JABELX010000017">
    <property type="protein sequence ID" value="NNH74910.1"/>
    <property type="molecule type" value="Genomic_DNA"/>
</dbReference>
<comment type="caution">
    <text evidence="7">The sequence shown here is derived from an EMBL/GenBank/DDBJ whole genome shotgun (WGS) entry which is preliminary data.</text>
</comment>
<reference evidence="7 8" key="1">
    <citation type="submission" date="2020-05" db="EMBL/GenBank/DDBJ databases">
        <title>MicrobeNet Type strains.</title>
        <authorList>
            <person name="Nicholson A.C."/>
        </authorList>
    </citation>
    <scope>NUCLEOTIDE SEQUENCE [LARGE SCALE GENOMIC DNA]</scope>
    <source>
        <strain evidence="7 8">JCM 3224</strain>
    </source>
</reference>
<dbReference type="Proteomes" id="UP000586827">
    <property type="component" value="Unassembled WGS sequence"/>
</dbReference>
<keyword evidence="3 6" id="KW-0479">Metal-binding</keyword>
<comment type="similarity">
    <text evidence="5">Belongs to the truncated hemoglobin family. Group II subfamily.</text>
</comment>
<dbReference type="AlphaFoldDB" id="A0A849CE80"/>
<dbReference type="GO" id="GO:0046872">
    <property type="term" value="F:metal ion binding"/>
    <property type="evidence" value="ECO:0007669"/>
    <property type="project" value="UniProtKB-KW"/>
</dbReference>
<proteinExistence type="inferred from homology"/>
<accession>A0A849CE80</accession>
<dbReference type="SUPFAM" id="SSF46458">
    <property type="entry name" value="Globin-like"/>
    <property type="match status" value="1"/>
</dbReference>
<evidence type="ECO:0000313" key="8">
    <source>
        <dbReference type="Proteomes" id="UP000586827"/>
    </source>
</evidence>
<dbReference type="GO" id="GO:0020037">
    <property type="term" value="F:heme binding"/>
    <property type="evidence" value="ECO:0007669"/>
    <property type="project" value="InterPro"/>
</dbReference>
<evidence type="ECO:0000313" key="7">
    <source>
        <dbReference type="EMBL" id="NNH74910.1"/>
    </source>
</evidence>
<dbReference type="InterPro" id="IPR009050">
    <property type="entry name" value="Globin-like_sf"/>
</dbReference>
<keyword evidence="8" id="KW-1185">Reference proteome</keyword>